<keyword evidence="2" id="KW-1185">Reference proteome</keyword>
<evidence type="ECO:0000313" key="2">
    <source>
        <dbReference type="Proteomes" id="UP000199663"/>
    </source>
</evidence>
<protein>
    <recommendedName>
        <fullName evidence="3">DUF4625 domain-containing protein</fullName>
    </recommendedName>
</protein>
<gene>
    <name evidence="1" type="ORF">SAMN05444412_101423</name>
</gene>
<accession>A0A1H3KK73</accession>
<dbReference type="PROSITE" id="PS51257">
    <property type="entry name" value="PROKAR_LIPOPROTEIN"/>
    <property type="match status" value="1"/>
</dbReference>
<name>A0A1H3KK73_9BACT</name>
<sequence>MNKTSLSLLLSILLLSYSCDSKRERKKETIITHETADSISLVLPEISFFHYEEKNDYPDAIIEMYTPLSNQSFRPGKVPFEFNIKNYPFAEGLSGFQLNLILNSGDPIGYNMPIFQRELKEGTYRAVAYLIDPEGLALKEFGNYIDRDFTVGDTRAFPYFAEPSVFLNLPKNQQSYSPEQEVIIDFLVVGGDMKADGLKVQISVNEFSYEIEEMTPVRVANLPKGEYRLYVNLVRKDGKELDGAFSRVSKTIIIE</sequence>
<dbReference type="EMBL" id="FNQC01000001">
    <property type="protein sequence ID" value="SDY52553.1"/>
    <property type="molecule type" value="Genomic_DNA"/>
</dbReference>
<reference evidence="1 2" key="1">
    <citation type="submission" date="2016-10" db="EMBL/GenBank/DDBJ databases">
        <authorList>
            <person name="Varghese N."/>
            <person name="Submissions S."/>
        </authorList>
    </citation>
    <scope>NUCLEOTIDE SEQUENCE [LARGE SCALE GENOMIC DNA]</scope>
    <source>
        <strain evidence="1 2">DSM 17997</strain>
    </source>
</reference>
<dbReference type="RefSeq" id="WP_019596245.1">
    <property type="nucleotide sequence ID" value="NZ_FNQC01000001.1"/>
</dbReference>
<evidence type="ECO:0008006" key="3">
    <source>
        <dbReference type="Google" id="ProtNLM"/>
    </source>
</evidence>
<evidence type="ECO:0000313" key="1">
    <source>
        <dbReference type="EMBL" id="SDY52553.1"/>
    </source>
</evidence>
<proteinExistence type="predicted"/>
<dbReference type="Proteomes" id="UP000199663">
    <property type="component" value="Unassembled WGS sequence"/>
</dbReference>
<comment type="caution">
    <text evidence="1">The sequence shown here is derived from an EMBL/GenBank/DDBJ whole genome shotgun (WGS) entry which is preliminary data.</text>
</comment>
<organism evidence="1 2">
    <name type="scientific">Rhodonellum ikkaensis</name>
    <dbReference type="NCBI Taxonomy" id="336829"/>
    <lineage>
        <taxon>Bacteria</taxon>
        <taxon>Pseudomonadati</taxon>
        <taxon>Bacteroidota</taxon>
        <taxon>Cytophagia</taxon>
        <taxon>Cytophagales</taxon>
        <taxon>Cytophagaceae</taxon>
        <taxon>Rhodonellum</taxon>
    </lineage>
</organism>